<dbReference type="PRINTS" id="PR00332">
    <property type="entry name" value="HISTRIAD"/>
</dbReference>
<dbReference type="SUPFAM" id="SSF54197">
    <property type="entry name" value="HIT-like"/>
    <property type="match status" value="1"/>
</dbReference>
<dbReference type="EMBL" id="LCQW01000006">
    <property type="protein sequence ID" value="KKW24598.1"/>
    <property type="molecule type" value="Genomic_DNA"/>
</dbReference>
<accession>A0A0G1X0I5</accession>
<proteinExistence type="predicted"/>
<comment type="caution">
    <text evidence="1">Lacks conserved residue(s) required for the propagation of feature annotation.</text>
</comment>
<dbReference type="PROSITE" id="PS51084">
    <property type="entry name" value="HIT_2"/>
    <property type="match status" value="1"/>
</dbReference>
<feature type="domain" description="HIT" evidence="2">
    <location>
        <begin position="14"/>
        <end position="118"/>
    </location>
</feature>
<evidence type="ECO:0000256" key="1">
    <source>
        <dbReference type="PROSITE-ProRule" id="PRU00464"/>
    </source>
</evidence>
<dbReference type="AlphaFoldDB" id="A0A0G1X0I5"/>
<protein>
    <submittedName>
        <fullName evidence="3">Histidine triad (HIT) protein</fullName>
    </submittedName>
</protein>
<dbReference type="InterPro" id="IPR011146">
    <property type="entry name" value="HIT-like"/>
</dbReference>
<sequence>MGTYEAKTTDSKCVFCEIVAGRIPSACFWEDSEFMAFLAIDPNTEGFTCVVPRKHHESDVLKMPDDVLQRFVMAAKKVSEVLENYYSDVGRVGLIMEGTGIDHAHIKLIPMHGTDHMKRGEWKQYLSGQEHWFDTYEGWISSAGGPLADIVKLKELAEKLKNSQH</sequence>
<dbReference type="InterPro" id="IPR036265">
    <property type="entry name" value="HIT-like_sf"/>
</dbReference>
<evidence type="ECO:0000313" key="4">
    <source>
        <dbReference type="Proteomes" id="UP000034273"/>
    </source>
</evidence>
<dbReference type="InterPro" id="IPR001310">
    <property type="entry name" value="Histidine_triad_HIT"/>
</dbReference>
<name>A0A0G1X0I5_9BACT</name>
<comment type="caution">
    <text evidence="3">The sequence shown here is derived from an EMBL/GenBank/DDBJ whole genome shotgun (WGS) entry which is preliminary data.</text>
</comment>
<evidence type="ECO:0000313" key="3">
    <source>
        <dbReference type="EMBL" id="KKW24598.1"/>
    </source>
</evidence>
<dbReference type="STRING" id="1618671.UY67_C0006G0053"/>
<reference evidence="3 4" key="1">
    <citation type="journal article" date="2015" name="Nature">
        <title>rRNA introns, odd ribosomes, and small enigmatic genomes across a large radiation of phyla.</title>
        <authorList>
            <person name="Brown C.T."/>
            <person name="Hug L.A."/>
            <person name="Thomas B.C."/>
            <person name="Sharon I."/>
            <person name="Castelle C.J."/>
            <person name="Singh A."/>
            <person name="Wilkins M.J."/>
            <person name="Williams K.H."/>
            <person name="Banfield J.F."/>
        </authorList>
    </citation>
    <scope>NUCLEOTIDE SEQUENCE [LARGE SCALE GENOMIC DNA]</scope>
</reference>
<dbReference type="GO" id="GO:0003824">
    <property type="term" value="F:catalytic activity"/>
    <property type="evidence" value="ECO:0007669"/>
    <property type="project" value="InterPro"/>
</dbReference>
<dbReference type="Gene3D" id="3.30.428.10">
    <property type="entry name" value="HIT-like"/>
    <property type="match status" value="1"/>
</dbReference>
<organism evidence="3 4">
    <name type="scientific">Candidatus Kaiserbacteria bacterium GW2011_GWA2_52_12</name>
    <dbReference type="NCBI Taxonomy" id="1618671"/>
    <lineage>
        <taxon>Bacteria</taxon>
        <taxon>Candidatus Kaiseribacteriota</taxon>
    </lineage>
</organism>
<evidence type="ECO:0000259" key="2">
    <source>
        <dbReference type="PROSITE" id="PS51084"/>
    </source>
</evidence>
<dbReference type="Proteomes" id="UP000034273">
    <property type="component" value="Unassembled WGS sequence"/>
</dbReference>
<dbReference type="PANTHER" id="PTHR46648">
    <property type="entry name" value="HIT FAMILY PROTEIN 1"/>
    <property type="match status" value="1"/>
</dbReference>
<dbReference type="GO" id="GO:0009117">
    <property type="term" value="P:nucleotide metabolic process"/>
    <property type="evidence" value="ECO:0007669"/>
    <property type="project" value="TreeGrafter"/>
</dbReference>
<dbReference type="Pfam" id="PF01230">
    <property type="entry name" value="HIT"/>
    <property type="match status" value="1"/>
</dbReference>
<dbReference type="PANTHER" id="PTHR46648:SF1">
    <property type="entry name" value="ADENOSINE 5'-MONOPHOSPHORAMIDASE HNT1"/>
    <property type="match status" value="1"/>
</dbReference>
<gene>
    <name evidence="3" type="ORF">UY67_C0006G0053</name>
</gene>